<evidence type="ECO:0000313" key="1">
    <source>
        <dbReference type="EMBL" id="SKA74419.1"/>
    </source>
</evidence>
<protein>
    <submittedName>
        <fullName evidence="1">Uncharacterized protein</fullName>
    </submittedName>
</protein>
<accession>A0A1T4WBC6</accession>
<dbReference type="AlphaFoldDB" id="A0A1T4WBC6"/>
<reference evidence="1 2" key="1">
    <citation type="submission" date="2017-02" db="EMBL/GenBank/DDBJ databases">
        <authorList>
            <person name="Peterson S.W."/>
        </authorList>
    </citation>
    <scope>NUCLEOTIDE SEQUENCE [LARGE SCALE GENOMIC DNA]</scope>
    <source>
        <strain evidence="1 2">DSM 16080</strain>
    </source>
</reference>
<evidence type="ECO:0000313" key="2">
    <source>
        <dbReference type="Proteomes" id="UP000190027"/>
    </source>
</evidence>
<dbReference type="EMBL" id="FUYC01000002">
    <property type="protein sequence ID" value="SKA74419.1"/>
    <property type="molecule type" value="Genomic_DNA"/>
</dbReference>
<dbReference type="Proteomes" id="UP000190027">
    <property type="component" value="Unassembled WGS sequence"/>
</dbReference>
<dbReference type="OrthoDB" id="5471528at2"/>
<keyword evidence="2" id="KW-1185">Reference proteome</keyword>
<proteinExistence type="predicted"/>
<name>A0A1T4WBC6_9BACT</name>
<dbReference type="RefSeq" id="WP_078716227.1">
    <property type="nucleotide sequence ID" value="NZ_FUYC01000002.1"/>
</dbReference>
<organism evidence="1 2">
    <name type="scientific">Paucidesulfovibrio gracilis DSM 16080</name>
    <dbReference type="NCBI Taxonomy" id="1121449"/>
    <lineage>
        <taxon>Bacteria</taxon>
        <taxon>Pseudomonadati</taxon>
        <taxon>Thermodesulfobacteriota</taxon>
        <taxon>Desulfovibrionia</taxon>
        <taxon>Desulfovibrionales</taxon>
        <taxon>Desulfovibrionaceae</taxon>
        <taxon>Paucidesulfovibrio</taxon>
    </lineage>
</organism>
<gene>
    <name evidence="1" type="ORF">SAMN02745704_00661</name>
</gene>
<sequence length="107" mass="12217">MRDDVRCYGDIFGLSEDAFQKLKGGIPFSEVRFAEGKLHLDHEGQYIDVESFLDELAPLLEPDGWGEVDFLDHLGQELIRYRVTPQGWTAKHQDFNSIGTPEMRGMS</sequence>